<evidence type="ECO:0000256" key="1">
    <source>
        <dbReference type="SAM" id="Phobius"/>
    </source>
</evidence>
<comment type="caution">
    <text evidence="2">The sequence shown here is derived from an EMBL/GenBank/DDBJ whole genome shotgun (WGS) entry which is preliminary data.</text>
</comment>
<accession>J9DBH5</accession>
<keyword evidence="1" id="KW-0472">Membrane</keyword>
<keyword evidence="3" id="KW-1185">Reference proteome</keyword>
<sequence length="110" mass="13090">MKCRIVGHLLFIYLTGIVSPFLLCLRDDIHSLEKFKFVYLRIPNRFFWGNQIIIKSYLIDPNAKILLFDTLTWVLLGISDVHQTDNTFIFLFYVISFILEFLILQLLIYI</sequence>
<dbReference type="VEuPathDB" id="MicrosporidiaDB:EDEG_00852"/>
<feature type="transmembrane region" description="Helical" evidence="1">
    <location>
        <begin position="88"/>
        <end position="109"/>
    </location>
</feature>
<keyword evidence="1" id="KW-1133">Transmembrane helix</keyword>
<keyword evidence="1" id="KW-0812">Transmembrane</keyword>
<feature type="transmembrane region" description="Helical" evidence="1">
    <location>
        <begin position="6"/>
        <end position="25"/>
    </location>
</feature>
<dbReference type="HOGENOM" id="CLU_2171009_0_0_1"/>
<dbReference type="EMBL" id="AFBI03000010">
    <property type="protein sequence ID" value="EJW05071.1"/>
    <property type="molecule type" value="Genomic_DNA"/>
</dbReference>
<evidence type="ECO:0000313" key="3">
    <source>
        <dbReference type="Proteomes" id="UP000003163"/>
    </source>
</evidence>
<reference evidence="2 3" key="1">
    <citation type="submission" date="2011-08" db="EMBL/GenBank/DDBJ databases">
        <authorList>
            <person name="Liu Z.J."/>
            <person name="Shi F.L."/>
            <person name="Lu J.Q."/>
            <person name="Li M."/>
            <person name="Wang Z.L."/>
        </authorList>
    </citation>
    <scope>NUCLEOTIDE SEQUENCE [LARGE SCALE GENOMIC DNA]</scope>
    <source>
        <strain evidence="2 3">USNM 41457</strain>
    </source>
</reference>
<dbReference type="InParanoid" id="J9DBH5"/>
<dbReference type="Proteomes" id="UP000003163">
    <property type="component" value="Unassembled WGS sequence"/>
</dbReference>
<proteinExistence type="predicted"/>
<organism evidence="2 3">
    <name type="scientific">Edhazardia aedis (strain USNM 41457)</name>
    <name type="common">Microsporidian parasite</name>
    <dbReference type="NCBI Taxonomy" id="1003232"/>
    <lineage>
        <taxon>Eukaryota</taxon>
        <taxon>Fungi</taxon>
        <taxon>Fungi incertae sedis</taxon>
        <taxon>Microsporidia</taxon>
        <taxon>Edhazardia</taxon>
    </lineage>
</organism>
<dbReference type="AlphaFoldDB" id="J9DBH5"/>
<reference evidence="3" key="2">
    <citation type="submission" date="2015-07" db="EMBL/GenBank/DDBJ databases">
        <title>Contrasting host-pathogen interactions and genome evolution in two generalist and specialist microsporidian pathogens of mosquitoes.</title>
        <authorList>
            <consortium name="The Broad Institute Genomics Platform"/>
            <consortium name="The Broad Institute Genome Sequencing Center for Infectious Disease"/>
            <person name="Cuomo C.A."/>
            <person name="Sanscrainte N.D."/>
            <person name="Goldberg J.M."/>
            <person name="Heiman D."/>
            <person name="Young S."/>
            <person name="Zeng Q."/>
            <person name="Becnel J.J."/>
            <person name="Birren B.W."/>
        </authorList>
    </citation>
    <scope>NUCLEOTIDE SEQUENCE [LARGE SCALE GENOMIC DNA]</scope>
    <source>
        <strain evidence="3">USNM 41457</strain>
    </source>
</reference>
<name>J9DBH5_EDHAE</name>
<protein>
    <submittedName>
        <fullName evidence="2">Uncharacterized protein</fullName>
    </submittedName>
</protein>
<gene>
    <name evidence="2" type="ORF">EDEG_00852</name>
</gene>
<evidence type="ECO:0000313" key="2">
    <source>
        <dbReference type="EMBL" id="EJW05071.1"/>
    </source>
</evidence>